<gene>
    <name evidence="2" type="ORF">CC78DRAFT_530614</name>
</gene>
<proteinExistence type="predicted"/>
<dbReference type="PANTHER" id="PTHR38111:SF2">
    <property type="entry name" value="FINGER DOMAIN PROTEIN, PUTATIVE (AFU_ORTHOLOGUE AFUA_1G01560)-RELATED"/>
    <property type="match status" value="1"/>
</dbReference>
<evidence type="ECO:0000256" key="1">
    <source>
        <dbReference type="SAM" id="MobiDB-lite"/>
    </source>
</evidence>
<evidence type="ECO:0008006" key="4">
    <source>
        <dbReference type="Google" id="ProtNLM"/>
    </source>
</evidence>
<keyword evidence="3" id="KW-1185">Reference proteome</keyword>
<sequence>MRQSCEYALKRRKLRGLCIPTRPSAFHPLGWAATNYKSISPRRSATNHIQDENRPICIRCKKRGLLCDGPKDVTWINENPPSRASLAKQSDSPYTSSEKQSPQPSPLGGPLTLAAFEDDVCLVYTRKKLLRGGPVDIACQMVMARNSDMDNYNEPGLALLRNAMLSLSILFFGKQHNLPTTTSRGYRLYGLVLAQLNSHLAMPQFQTTRETILTVLTCNLLEIFLPTGRNHFLKHIRGLESILAMRGPPTLPLSEIDHTIFSGLRTLLVLGGLAMSTPTIYAREEWKAIPSKNSDENSKLRLQILNLLADCTRLLHARDAMLAGCNVSVSSLIDETKLVYQRLEALYMVWASLNDAHMKQSTSIYRMKAQIANKHLATTYMLYHTTAICVLNILDSLEPSPRYVSLRNASAIKITKCLELKMFEKRPGGVESNTIGFVATKVAWTTLGGFNSPEGRKLARAVRKAVDDVFAIGAWEIDPDGSPRISPSSPDRVTWIEDPWSKEL</sequence>
<accession>A0A9P4KFW5</accession>
<name>A0A9P4KFW5_9PLEO</name>
<evidence type="ECO:0000313" key="2">
    <source>
        <dbReference type="EMBL" id="KAF2267845.1"/>
    </source>
</evidence>
<dbReference type="EMBL" id="ML986589">
    <property type="protein sequence ID" value="KAF2267845.1"/>
    <property type="molecule type" value="Genomic_DNA"/>
</dbReference>
<reference evidence="3" key="1">
    <citation type="journal article" date="2020" name="Stud. Mycol.">
        <title>101 Dothideomycetes genomes: A test case for predicting lifestyles and emergence of pathogens.</title>
        <authorList>
            <person name="Haridas S."/>
            <person name="Albert R."/>
            <person name="Binder M."/>
            <person name="Bloem J."/>
            <person name="LaButti K."/>
            <person name="Salamov A."/>
            <person name="Andreopoulos B."/>
            <person name="Baker S."/>
            <person name="Barry K."/>
            <person name="Bills G."/>
            <person name="Bluhm B."/>
            <person name="Cannon C."/>
            <person name="Castanera R."/>
            <person name="Culley D."/>
            <person name="Daum C."/>
            <person name="Ezra D."/>
            <person name="Gonzalez J."/>
            <person name="Henrissat B."/>
            <person name="Kuo A."/>
            <person name="Liang C."/>
            <person name="Lipzen A."/>
            <person name="Lutzoni F."/>
            <person name="Magnuson J."/>
            <person name="Mondo S."/>
            <person name="Nolan M."/>
            <person name="Ohm R."/>
            <person name="Pangilinan J."/>
            <person name="Park H.-J."/>
            <person name="Ramirez L."/>
            <person name="Alfaro M."/>
            <person name="Sun H."/>
            <person name="Tritt A."/>
            <person name="Yoshinaga Y."/>
            <person name="Zwiers L.-H."/>
            <person name="Turgeon B."/>
            <person name="Goodwin S."/>
            <person name="Spatafora J."/>
            <person name="Crous P."/>
            <person name="Grigoriev I."/>
        </authorList>
    </citation>
    <scope>NUCLEOTIDE SEQUENCE [LARGE SCALE GENOMIC DNA]</scope>
    <source>
        <strain evidence="3">CBS 304.66</strain>
    </source>
</reference>
<evidence type="ECO:0000313" key="3">
    <source>
        <dbReference type="Proteomes" id="UP000800093"/>
    </source>
</evidence>
<organism evidence="2 3">
    <name type="scientific">Lojkania enalia</name>
    <dbReference type="NCBI Taxonomy" id="147567"/>
    <lineage>
        <taxon>Eukaryota</taxon>
        <taxon>Fungi</taxon>
        <taxon>Dikarya</taxon>
        <taxon>Ascomycota</taxon>
        <taxon>Pezizomycotina</taxon>
        <taxon>Dothideomycetes</taxon>
        <taxon>Pleosporomycetidae</taxon>
        <taxon>Pleosporales</taxon>
        <taxon>Pleosporales incertae sedis</taxon>
        <taxon>Lojkania</taxon>
    </lineage>
</organism>
<feature type="compositionally biased region" description="Polar residues" evidence="1">
    <location>
        <begin position="78"/>
        <end position="102"/>
    </location>
</feature>
<comment type="caution">
    <text evidence="2">The sequence shown here is derived from an EMBL/GenBank/DDBJ whole genome shotgun (WGS) entry which is preliminary data.</text>
</comment>
<dbReference type="InterPro" id="IPR053178">
    <property type="entry name" value="Osmoadaptation_assoc"/>
</dbReference>
<protein>
    <recommendedName>
        <fullName evidence="4">Zn(2)-C6 fungal-type domain-containing protein</fullName>
    </recommendedName>
</protein>
<dbReference type="PANTHER" id="PTHR38111">
    <property type="entry name" value="ZN(2)-C6 FUNGAL-TYPE DOMAIN-CONTAINING PROTEIN-RELATED"/>
    <property type="match status" value="1"/>
</dbReference>
<dbReference type="AlphaFoldDB" id="A0A9P4KFW5"/>
<feature type="region of interest" description="Disordered" evidence="1">
    <location>
        <begin position="78"/>
        <end position="109"/>
    </location>
</feature>
<dbReference type="Proteomes" id="UP000800093">
    <property type="component" value="Unassembled WGS sequence"/>
</dbReference>
<dbReference type="OrthoDB" id="5126878at2759"/>